<dbReference type="PROSITE" id="PS50141">
    <property type="entry name" value="A_DEAMIN_EDITASE"/>
    <property type="match status" value="1"/>
</dbReference>
<accession>A0A9W6YYX6</accession>
<dbReference type="EMBL" id="BSXU01002095">
    <property type="protein sequence ID" value="GMG34234.1"/>
    <property type="molecule type" value="Genomic_DNA"/>
</dbReference>
<dbReference type="GO" id="GO:0003723">
    <property type="term" value="F:RNA binding"/>
    <property type="evidence" value="ECO:0007669"/>
    <property type="project" value="InterPro"/>
</dbReference>
<keyword evidence="3" id="KW-1185">Reference proteome</keyword>
<protein>
    <submittedName>
        <fullName evidence="2">Unnamed protein product</fullName>
    </submittedName>
</protein>
<gene>
    <name evidence="2" type="ORF">Amon01_000439100</name>
</gene>
<evidence type="ECO:0000313" key="2">
    <source>
        <dbReference type="EMBL" id="GMG34234.1"/>
    </source>
</evidence>
<dbReference type="PANTHER" id="PTHR47803:SF1">
    <property type="entry name" value="TRNA-SPECIFIC ADENOSINE DEAMINASE 1"/>
    <property type="match status" value="1"/>
</dbReference>
<dbReference type="GO" id="GO:0002100">
    <property type="term" value="P:tRNA wobble adenosine to inosine editing"/>
    <property type="evidence" value="ECO:0007669"/>
    <property type="project" value="InterPro"/>
</dbReference>
<dbReference type="GO" id="GO:0043829">
    <property type="term" value="F:tRNA-specific adenosine-37 deaminase activity"/>
    <property type="evidence" value="ECO:0007669"/>
    <property type="project" value="TreeGrafter"/>
</dbReference>
<dbReference type="InterPro" id="IPR042935">
    <property type="entry name" value="Tad1"/>
</dbReference>
<name>A0A9W6YYX6_AMBMO</name>
<dbReference type="AlphaFoldDB" id="A0A9W6YYX6"/>
<reference evidence="2" key="1">
    <citation type="submission" date="2023-04" db="EMBL/GenBank/DDBJ databases">
        <title>Ambrosiozyma monospora NBRC 1965.</title>
        <authorList>
            <person name="Ichikawa N."/>
            <person name="Sato H."/>
            <person name="Tonouchi N."/>
        </authorList>
    </citation>
    <scope>NUCLEOTIDE SEQUENCE</scope>
    <source>
        <strain evidence="2">NBRC 1965</strain>
    </source>
</reference>
<dbReference type="Pfam" id="PF02137">
    <property type="entry name" value="A_deamin"/>
    <property type="match status" value="1"/>
</dbReference>
<dbReference type="OrthoDB" id="10268011at2759"/>
<feature type="domain" description="A to I editase" evidence="1">
    <location>
        <begin position="123"/>
        <end position="244"/>
    </location>
</feature>
<evidence type="ECO:0000313" key="3">
    <source>
        <dbReference type="Proteomes" id="UP001165063"/>
    </source>
</evidence>
<dbReference type="InterPro" id="IPR002466">
    <property type="entry name" value="A_deamin"/>
</dbReference>
<organism evidence="2 3">
    <name type="scientific">Ambrosiozyma monospora</name>
    <name type="common">Yeast</name>
    <name type="synonym">Endomycopsis monosporus</name>
    <dbReference type="NCBI Taxonomy" id="43982"/>
    <lineage>
        <taxon>Eukaryota</taxon>
        <taxon>Fungi</taxon>
        <taxon>Dikarya</taxon>
        <taxon>Ascomycota</taxon>
        <taxon>Saccharomycotina</taxon>
        <taxon>Pichiomycetes</taxon>
        <taxon>Pichiales</taxon>
        <taxon>Pichiaceae</taxon>
        <taxon>Ambrosiozyma</taxon>
    </lineage>
</organism>
<comment type="caution">
    <text evidence="2">The sequence shown here is derived from an EMBL/GenBank/DDBJ whole genome shotgun (WGS) entry which is preliminary data.</text>
</comment>
<dbReference type="PANTHER" id="PTHR47803">
    <property type="entry name" value="TRNA-SPECIFIC ADENOSINE DEAMINASE 1"/>
    <property type="match status" value="1"/>
</dbReference>
<sequence length="251" mass="28469">MNSTKRDIHLATSWLNAYVSTNNLCSHVLFYKFVNENIADTVSGLVLSYFNSPSTSLGDKNLKLFRNNKPKENQDEFTVLAGIVSMTPVSSIQATNVVELSNNPYKKRKLTPENDQFEYTLLTISTGLKAIPASKIEKQSHGRLIHDQHAEILSVRLFNYWLLKEIDKLKNLPGYQSKLVEEKSPDKYGLRNTETRFALYVSEIPCGDASISNVRSKNLSDAVWSYDEKENEVLRGRDNFSVTGMAFTWST</sequence>
<dbReference type="Proteomes" id="UP001165063">
    <property type="component" value="Unassembled WGS sequence"/>
</dbReference>
<proteinExistence type="predicted"/>
<evidence type="ECO:0000259" key="1">
    <source>
        <dbReference type="PROSITE" id="PS50141"/>
    </source>
</evidence>